<organism evidence="2 3">
    <name type="scientific">Agrococcus terreus</name>
    <dbReference type="NCBI Taxonomy" id="574649"/>
    <lineage>
        <taxon>Bacteria</taxon>
        <taxon>Bacillati</taxon>
        <taxon>Actinomycetota</taxon>
        <taxon>Actinomycetes</taxon>
        <taxon>Micrococcales</taxon>
        <taxon>Microbacteriaceae</taxon>
        <taxon>Agrococcus</taxon>
    </lineage>
</organism>
<gene>
    <name evidence="2" type="ORF">GCM10010968_25590</name>
</gene>
<keyword evidence="1" id="KW-0812">Transmembrane</keyword>
<evidence type="ECO:0000256" key="1">
    <source>
        <dbReference type="SAM" id="Phobius"/>
    </source>
</evidence>
<dbReference type="EMBL" id="BMLM01000002">
    <property type="protein sequence ID" value="GGN89192.1"/>
    <property type="molecule type" value="Genomic_DNA"/>
</dbReference>
<keyword evidence="1" id="KW-1133">Transmembrane helix</keyword>
<sequence>MSDIALPSSVAAPAAARPVAVTAIRAAAAVSLHVAATAVLAWVIDPVISETAFWAWPSAVQVEQFWLLWAQTTAAPALVWTALVLARAASRRRVEGTWSALSAIVVAIVAFALAVPLIVLQVPVQATGIALSSCILAACAGVVVIAAQVAHDRRAAAARGAAAHGAEAAG</sequence>
<feature type="transmembrane region" description="Helical" evidence="1">
    <location>
        <begin position="64"/>
        <end position="86"/>
    </location>
</feature>
<evidence type="ECO:0000313" key="2">
    <source>
        <dbReference type="EMBL" id="GGN89192.1"/>
    </source>
</evidence>
<evidence type="ECO:0000313" key="3">
    <source>
        <dbReference type="Proteomes" id="UP000626982"/>
    </source>
</evidence>
<proteinExistence type="predicted"/>
<keyword evidence="1" id="KW-0472">Membrane</keyword>
<reference evidence="3" key="1">
    <citation type="journal article" date="2019" name="Int. J. Syst. Evol. Microbiol.">
        <title>The Global Catalogue of Microorganisms (GCM) 10K type strain sequencing project: providing services to taxonomists for standard genome sequencing and annotation.</title>
        <authorList>
            <consortium name="The Broad Institute Genomics Platform"/>
            <consortium name="The Broad Institute Genome Sequencing Center for Infectious Disease"/>
            <person name="Wu L."/>
            <person name="Ma J."/>
        </authorList>
    </citation>
    <scope>NUCLEOTIDE SEQUENCE [LARGE SCALE GENOMIC DNA]</scope>
    <source>
        <strain evidence="3">CGMCC 1.6960</strain>
    </source>
</reference>
<accession>A0ABQ2KPB6</accession>
<comment type="caution">
    <text evidence="2">The sequence shown here is derived from an EMBL/GenBank/DDBJ whole genome shotgun (WGS) entry which is preliminary data.</text>
</comment>
<feature type="transmembrane region" description="Helical" evidence="1">
    <location>
        <begin position="98"/>
        <end position="120"/>
    </location>
</feature>
<feature type="transmembrane region" description="Helical" evidence="1">
    <location>
        <begin position="126"/>
        <end position="150"/>
    </location>
</feature>
<dbReference type="Proteomes" id="UP000626982">
    <property type="component" value="Unassembled WGS sequence"/>
</dbReference>
<dbReference type="RefSeq" id="WP_188718685.1">
    <property type="nucleotide sequence ID" value="NZ_BAABBD010000004.1"/>
</dbReference>
<protein>
    <submittedName>
        <fullName evidence="2">Uncharacterized protein</fullName>
    </submittedName>
</protein>
<feature type="transmembrane region" description="Helical" evidence="1">
    <location>
        <begin position="26"/>
        <end position="44"/>
    </location>
</feature>
<name>A0ABQ2KPB6_9MICO</name>
<keyword evidence="3" id="KW-1185">Reference proteome</keyword>